<name>A0A0J1IIL3_NIACI</name>
<reference evidence="7 8" key="1">
    <citation type="submission" date="2015-05" db="EMBL/GenBank/DDBJ databases">
        <title>Whole genome sequence and identification of bacterial endophytes from Costus igneus.</title>
        <authorList>
            <person name="Lee Y.P."/>
            <person name="Gan H.M."/>
            <person name="Eng W."/>
            <person name="Wheatley M.S."/>
            <person name="Caraballo A."/>
            <person name="Polter S."/>
            <person name="Savka M.A."/>
            <person name="Hudson A.O."/>
        </authorList>
    </citation>
    <scope>NUCLEOTIDE SEQUENCE [LARGE SCALE GENOMIC DNA]</scope>
    <source>
        <strain evidence="7 8">RIT379</strain>
    </source>
</reference>
<evidence type="ECO:0000256" key="3">
    <source>
        <dbReference type="ARBA" id="ARBA00023082"/>
    </source>
</evidence>
<sequence length="183" mass="22095">MEELSACWKEIDNKEEIFDEIMITYGQELLHLVFSYVKNEAVAEELTQDIFVKVYYSIHKYKGKSSFRTWLWRIAINHCKDYLKSWYTKNVIKVDDEYIYGEDSKENIEQAIVQKEEEQWLVQAVMSLPILYREIIFLFYFEELTIKEIARIIGVNENTIKTRLRRAKQLLKMIGDEEKWKND</sequence>
<comment type="similarity">
    <text evidence="1">Belongs to the sigma-70 factor family. ECF subfamily.</text>
</comment>
<feature type="domain" description="RNA polymerase sigma-70 region 2" evidence="5">
    <location>
        <begin position="24"/>
        <end position="85"/>
    </location>
</feature>
<proteinExistence type="inferred from homology"/>
<dbReference type="PANTHER" id="PTHR43133:SF60">
    <property type="entry name" value="RNA POLYMERASE SIGMA FACTOR SIGV"/>
    <property type="match status" value="1"/>
</dbReference>
<dbReference type="GO" id="GO:0006352">
    <property type="term" value="P:DNA-templated transcription initiation"/>
    <property type="evidence" value="ECO:0007669"/>
    <property type="project" value="InterPro"/>
</dbReference>
<dbReference type="EMBL" id="LDPH01000013">
    <property type="protein sequence ID" value="KLV25737.1"/>
    <property type="molecule type" value="Genomic_DNA"/>
</dbReference>
<evidence type="ECO:0000256" key="4">
    <source>
        <dbReference type="ARBA" id="ARBA00023163"/>
    </source>
</evidence>
<keyword evidence="2" id="KW-0805">Transcription regulation</keyword>
<dbReference type="Gene3D" id="1.10.1740.10">
    <property type="match status" value="1"/>
</dbReference>
<comment type="caution">
    <text evidence="7">The sequence shown here is derived from an EMBL/GenBank/DDBJ whole genome shotgun (WGS) entry which is preliminary data.</text>
</comment>
<evidence type="ECO:0000259" key="6">
    <source>
        <dbReference type="Pfam" id="PF08281"/>
    </source>
</evidence>
<dbReference type="NCBIfam" id="TIGR02937">
    <property type="entry name" value="sigma70-ECF"/>
    <property type="match status" value="1"/>
</dbReference>
<evidence type="ECO:0000256" key="1">
    <source>
        <dbReference type="ARBA" id="ARBA00010641"/>
    </source>
</evidence>
<dbReference type="InterPro" id="IPR007627">
    <property type="entry name" value="RNA_pol_sigma70_r2"/>
</dbReference>
<protein>
    <submittedName>
        <fullName evidence="7">RNA polymerase factor sigma C</fullName>
    </submittedName>
</protein>
<evidence type="ECO:0000259" key="5">
    <source>
        <dbReference type="Pfam" id="PF04542"/>
    </source>
</evidence>
<gene>
    <name evidence="7" type="ORF">ABW02_14145</name>
</gene>
<dbReference type="Proteomes" id="UP000036045">
    <property type="component" value="Unassembled WGS sequence"/>
</dbReference>
<dbReference type="Gene3D" id="1.10.10.10">
    <property type="entry name" value="Winged helix-like DNA-binding domain superfamily/Winged helix DNA-binding domain"/>
    <property type="match status" value="1"/>
</dbReference>
<dbReference type="GO" id="GO:0016987">
    <property type="term" value="F:sigma factor activity"/>
    <property type="evidence" value="ECO:0007669"/>
    <property type="project" value="UniProtKB-KW"/>
</dbReference>
<feature type="domain" description="RNA polymerase sigma factor 70 region 4 type 2" evidence="6">
    <location>
        <begin position="119"/>
        <end position="171"/>
    </location>
</feature>
<dbReference type="InterPro" id="IPR014284">
    <property type="entry name" value="RNA_pol_sigma-70_dom"/>
</dbReference>
<dbReference type="PATRIC" id="fig|1397.4.peg.977"/>
<dbReference type="SUPFAM" id="SSF88946">
    <property type="entry name" value="Sigma2 domain of RNA polymerase sigma factors"/>
    <property type="match status" value="1"/>
</dbReference>
<dbReference type="GO" id="GO:0003677">
    <property type="term" value="F:DNA binding"/>
    <property type="evidence" value="ECO:0007669"/>
    <property type="project" value="InterPro"/>
</dbReference>
<organism evidence="7 8">
    <name type="scientific">Niallia circulans</name>
    <name type="common">Bacillus circulans</name>
    <dbReference type="NCBI Taxonomy" id="1397"/>
    <lineage>
        <taxon>Bacteria</taxon>
        <taxon>Bacillati</taxon>
        <taxon>Bacillota</taxon>
        <taxon>Bacilli</taxon>
        <taxon>Bacillales</taxon>
        <taxon>Bacillaceae</taxon>
        <taxon>Niallia</taxon>
    </lineage>
</organism>
<dbReference type="InterPro" id="IPR039425">
    <property type="entry name" value="RNA_pol_sigma-70-like"/>
</dbReference>
<accession>A0A0J1IIL3</accession>
<dbReference type="Pfam" id="PF04542">
    <property type="entry name" value="Sigma70_r2"/>
    <property type="match status" value="1"/>
</dbReference>
<dbReference type="CDD" id="cd06171">
    <property type="entry name" value="Sigma70_r4"/>
    <property type="match status" value="1"/>
</dbReference>
<keyword evidence="4" id="KW-0804">Transcription</keyword>
<dbReference type="InterPro" id="IPR013325">
    <property type="entry name" value="RNA_pol_sigma_r2"/>
</dbReference>
<dbReference type="InterPro" id="IPR036388">
    <property type="entry name" value="WH-like_DNA-bd_sf"/>
</dbReference>
<dbReference type="Pfam" id="PF08281">
    <property type="entry name" value="Sigma70_r4_2"/>
    <property type="match status" value="1"/>
</dbReference>
<keyword evidence="8" id="KW-1185">Reference proteome</keyword>
<dbReference type="InterPro" id="IPR013249">
    <property type="entry name" value="RNA_pol_sigma70_r4_t2"/>
</dbReference>
<dbReference type="InterPro" id="IPR013324">
    <property type="entry name" value="RNA_pol_sigma_r3/r4-like"/>
</dbReference>
<evidence type="ECO:0000313" key="7">
    <source>
        <dbReference type="EMBL" id="KLV25737.1"/>
    </source>
</evidence>
<evidence type="ECO:0000256" key="2">
    <source>
        <dbReference type="ARBA" id="ARBA00023015"/>
    </source>
</evidence>
<evidence type="ECO:0000313" key="8">
    <source>
        <dbReference type="Proteomes" id="UP000036045"/>
    </source>
</evidence>
<dbReference type="PANTHER" id="PTHR43133">
    <property type="entry name" value="RNA POLYMERASE ECF-TYPE SIGMA FACTO"/>
    <property type="match status" value="1"/>
</dbReference>
<dbReference type="RefSeq" id="WP_047942907.1">
    <property type="nucleotide sequence ID" value="NZ_JARMTQ010000001.1"/>
</dbReference>
<dbReference type="AlphaFoldDB" id="A0A0J1IIL3"/>
<keyword evidence="3" id="KW-0731">Sigma factor</keyword>
<dbReference type="SUPFAM" id="SSF88659">
    <property type="entry name" value="Sigma3 and sigma4 domains of RNA polymerase sigma factors"/>
    <property type="match status" value="1"/>
</dbReference>
<dbReference type="OrthoDB" id="9794508at2"/>
<dbReference type="NCBIfam" id="NF006930">
    <property type="entry name" value="PRK09415.1"/>
    <property type="match status" value="1"/>
</dbReference>